<comment type="caution">
    <text evidence="13">The sequence shown here is derived from an EMBL/GenBank/DDBJ whole genome shotgun (WGS) entry which is preliminary data.</text>
</comment>
<name>A0A7X3LRK7_9HYPH</name>
<accession>A0A7X3LRK7</accession>
<evidence type="ECO:0000256" key="9">
    <source>
        <dbReference type="ARBA" id="ARBA00032554"/>
    </source>
</evidence>
<feature type="domain" description="GHMP kinase N-terminal" evidence="11">
    <location>
        <begin position="83"/>
        <end position="161"/>
    </location>
</feature>
<dbReference type="GO" id="GO:0016114">
    <property type="term" value="P:terpenoid biosynthetic process"/>
    <property type="evidence" value="ECO:0007669"/>
    <property type="project" value="UniProtKB-UniRule"/>
</dbReference>
<comment type="function">
    <text evidence="10">Catalyzes the phosphorylation of the position 2 hydroxy group of 4-diphosphocytidyl-2C-methyl-D-erythritol.</text>
</comment>
<dbReference type="GO" id="GO:0050515">
    <property type="term" value="F:4-(cytidine 5'-diphospho)-2-C-methyl-D-erythritol kinase activity"/>
    <property type="evidence" value="ECO:0007669"/>
    <property type="project" value="UniProtKB-UniRule"/>
</dbReference>
<dbReference type="Proteomes" id="UP000433101">
    <property type="component" value="Unassembled WGS sequence"/>
</dbReference>
<evidence type="ECO:0000313" key="14">
    <source>
        <dbReference type="Proteomes" id="UP000433101"/>
    </source>
</evidence>
<dbReference type="AlphaFoldDB" id="A0A7X3LRK7"/>
<dbReference type="InterPro" id="IPR006204">
    <property type="entry name" value="GHMP_kinase_N_dom"/>
</dbReference>
<dbReference type="GO" id="GO:0019288">
    <property type="term" value="P:isopentenyl diphosphate biosynthetic process, methylerythritol 4-phosphate pathway"/>
    <property type="evidence" value="ECO:0007669"/>
    <property type="project" value="UniProtKB-UniRule"/>
</dbReference>
<evidence type="ECO:0000256" key="7">
    <source>
        <dbReference type="ARBA" id="ARBA00022840"/>
    </source>
</evidence>
<organism evidence="13 14">
    <name type="scientific">Stappia sediminis</name>
    <dbReference type="NCBI Taxonomy" id="2692190"/>
    <lineage>
        <taxon>Bacteria</taxon>
        <taxon>Pseudomonadati</taxon>
        <taxon>Pseudomonadota</taxon>
        <taxon>Alphaproteobacteria</taxon>
        <taxon>Hyphomicrobiales</taxon>
        <taxon>Stappiaceae</taxon>
        <taxon>Stappia</taxon>
    </lineage>
</organism>
<dbReference type="Gene3D" id="3.30.230.10">
    <property type="match status" value="1"/>
</dbReference>
<feature type="domain" description="GHMP kinase C-terminal" evidence="12">
    <location>
        <begin position="219"/>
        <end position="290"/>
    </location>
</feature>
<dbReference type="PIRSF" id="PIRSF010376">
    <property type="entry name" value="IspE"/>
    <property type="match status" value="1"/>
</dbReference>
<evidence type="ECO:0000256" key="1">
    <source>
        <dbReference type="ARBA" id="ARBA00009684"/>
    </source>
</evidence>
<comment type="similarity">
    <text evidence="1 10">Belongs to the GHMP kinase family. IspE subfamily.</text>
</comment>
<protein>
    <recommendedName>
        <fullName evidence="3 10">4-diphosphocytidyl-2-C-methyl-D-erythritol kinase</fullName>
        <shortName evidence="10">CMK</shortName>
        <ecNumber evidence="2 10">2.7.1.148</ecNumber>
    </recommendedName>
    <alternativeName>
        <fullName evidence="9 10">4-(cytidine-5'-diphospho)-2-C-methyl-D-erythritol kinase</fullName>
    </alternativeName>
</protein>
<dbReference type="EMBL" id="WUMV01000001">
    <property type="protein sequence ID" value="MXN63807.1"/>
    <property type="molecule type" value="Genomic_DNA"/>
</dbReference>
<dbReference type="InterPro" id="IPR004424">
    <property type="entry name" value="IspE"/>
</dbReference>
<proteinExistence type="inferred from homology"/>
<evidence type="ECO:0000256" key="2">
    <source>
        <dbReference type="ARBA" id="ARBA00012052"/>
    </source>
</evidence>
<dbReference type="GO" id="GO:0005524">
    <property type="term" value="F:ATP binding"/>
    <property type="evidence" value="ECO:0007669"/>
    <property type="project" value="UniProtKB-UniRule"/>
</dbReference>
<dbReference type="RefSeq" id="WP_160774034.1">
    <property type="nucleotide sequence ID" value="NZ_WUMV01000001.1"/>
</dbReference>
<comment type="catalytic activity">
    <reaction evidence="10">
        <text>4-CDP-2-C-methyl-D-erythritol + ATP = 4-CDP-2-C-methyl-D-erythritol 2-phosphate + ADP + H(+)</text>
        <dbReference type="Rhea" id="RHEA:18437"/>
        <dbReference type="ChEBI" id="CHEBI:15378"/>
        <dbReference type="ChEBI" id="CHEBI:30616"/>
        <dbReference type="ChEBI" id="CHEBI:57823"/>
        <dbReference type="ChEBI" id="CHEBI:57919"/>
        <dbReference type="ChEBI" id="CHEBI:456216"/>
        <dbReference type="EC" id="2.7.1.148"/>
    </reaction>
</comment>
<keyword evidence="7 10" id="KW-0067">ATP-binding</keyword>
<evidence type="ECO:0000256" key="5">
    <source>
        <dbReference type="ARBA" id="ARBA00022741"/>
    </source>
</evidence>
<dbReference type="InterPro" id="IPR013750">
    <property type="entry name" value="GHMP_kinase_C_dom"/>
</dbReference>
<keyword evidence="14" id="KW-1185">Reference proteome</keyword>
<evidence type="ECO:0000256" key="10">
    <source>
        <dbReference type="HAMAP-Rule" id="MF_00061"/>
    </source>
</evidence>
<dbReference type="PANTHER" id="PTHR43527">
    <property type="entry name" value="4-DIPHOSPHOCYTIDYL-2-C-METHYL-D-ERYTHRITOL KINASE, CHLOROPLASTIC"/>
    <property type="match status" value="1"/>
</dbReference>
<evidence type="ECO:0000256" key="4">
    <source>
        <dbReference type="ARBA" id="ARBA00022679"/>
    </source>
</evidence>
<feature type="active site" evidence="10">
    <location>
        <position position="25"/>
    </location>
</feature>
<keyword evidence="6 10" id="KW-0418">Kinase</keyword>
<dbReference type="HAMAP" id="MF_00061">
    <property type="entry name" value="IspE"/>
    <property type="match status" value="1"/>
</dbReference>
<dbReference type="SUPFAM" id="SSF54211">
    <property type="entry name" value="Ribosomal protein S5 domain 2-like"/>
    <property type="match status" value="1"/>
</dbReference>
<feature type="binding site" evidence="10">
    <location>
        <begin position="112"/>
        <end position="122"/>
    </location>
    <ligand>
        <name>ATP</name>
        <dbReference type="ChEBI" id="CHEBI:30616"/>
    </ligand>
</feature>
<reference evidence="13 14" key="1">
    <citation type="submission" date="2019-12" db="EMBL/GenBank/DDBJ databases">
        <authorList>
            <person name="Li M."/>
        </authorList>
    </citation>
    <scope>NUCLEOTIDE SEQUENCE [LARGE SCALE GENOMIC DNA]</scope>
    <source>
        <strain evidence="13 14">GBMRC 2046</strain>
    </source>
</reference>
<dbReference type="NCBIfam" id="TIGR00154">
    <property type="entry name" value="ispE"/>
    <property type="match status" value="1"/>
</dbReference>
<dbReference type="Gene3D" id="3.30.70.890">
    <property type="entry name" value="GHMP kinase, C-terminal domain"/>
    <property type="match status" value="1"/>
</dbReference>
<dbReference type="NCBIfam" id="NF011202">
    <property type="entry name" value="PRK14608.1"/>
    <property type="match status" value="1"/>
</dbReference>
<evidence type="ECO:0000259" key="12">
    <source>
        <dbReference type="Pfam" id="PF08544"/>
    </source>
</evidence>
<evidence type="ECO:0000259" key="11">
    <source>
        <dbReference type="Pfam" id="PF00288"/>
    </source>
</evidence>
<dbReference type="SUPFAM" id="SSF55060">
    <property type="entry name" value="GHMP Kinase, C-terminal domain"/>
    <property type="match status" value="1"/>
</dbReference>
<dbReference type="InterPro" id="IPR014721">
    <property type="entry name" value="Ribsml_uS5_D2-typ_fold_subgr"/>
</dbReference>
<evidence type="ECO:0000313" key="13">
    <source>
        <dbReference type="EMBL" id="MXN63807.1"/>
    </source>
</evidence>
<evidence type="ECO:0000256" key="6">
    <source>
        <dbReference type="ARBA" id="ARBA00022777"/>
    </source>
</evidence>
<dbReference type="InterPro" id="IPR036554">
    <property type="entry name" value="GHMP_kinase_C_sf"/>
</dbReference>
<keyword evidence="4 10" id="KW-0808">Transferase</keyword>
<evidence type="ECO:0000256" key="3">
    <source>
        <dbReference type="ARBA" id="ARBA00017473"/>
    </source>
</evidence>
<gene>
    <name evidence="10" type="primary">ispE</name>
    <name evidence="13" type="ORF">GR183_02730</name>
</gene>
<dbReference type="PANTHER" id="PTHR43527:SF2">
    <property type="entry name" value="4-DIPHOSPHOCYTIDYL-2-C-METHYL-D-ERYTHRITOL KINASE, CHLOROPLASTIC"/>
    <property type="match status" value="1"/>
</dbReference>
<dbReference type="Pfam" id="PF00288">
    <property type="entry name" value="GHMP_kinases_N"/>
    <property type="match status" value="1"/>
</dbReference>
<evidence type="ECO:0000256" key="8">
    <source>
        <dbReference type="ARBA" id="ARBA00023229"/>
    </source>
</evidence>
<dbReference type="EC" id="2.7.1.148" evidence="2 10"/>
<dbReference type="Pfam" id="PF08544">
    <property type="entry name" value="GHMP_kinases_C"/>
    <property type="match status" value="1"/>
</dbReference>
<feature type="active site" evidence="10">
    <location>
        <position position="154"/>
    </location>
</feature>
<sequence>MLLPAKGDGGPGTGGLTAVETARAKVNLALHVTGQRADGYHLLDSLVVFPDIGDVVSISRETQGLTVTGPYAHALGGGGEDDNLVVRAAKLLAEATGRDPRSISLALEKILPVASGIGGGSADAAATLRLLRREWALDISDATVQQLALQLGADVPMCLLSEPARVSGIGENIELIRNMPACGILLVNPGVGVSTPEVFRALRRRDNPPLPGIPVAGFAEFDALLGWLSQTRNDLEPAATGLAPEIAEVLSMLEGQEEAAFARMSGSGATCFALTRHRAEAEELAGRIAASHPHWWAAAGKLS</sequence>
<dbReference type="UniPathway" id="UPA00056">
    <property type="reaction ID" value="UER00094"/>
</dbReference>
<comment type="pathway">
    <text evidence="10">Isoprenoid biosynthesis; isopentenyl diphosphate biosynthesis via DXP pathway; isopentenyl diphosphate from 1-deoxy-D-xylulose 5-phosphate: step 3/6.</text>
</comment>
<keyword evidence="8 10" id="KW-0414">Isoprene biosynthesis</keyword>
<keyword evidence="5 10" id="KW-0547">Nucleotide-binding</keyword>
<dbReference type="InterPro" id="IPR020568">
    <property type="entry name" value="Ribosomal_Su5_D2-typ_SF"/>
</dbReference>